<dbReference type="InterPro" id="IPR002347">
    <property type="entry name" value="SDR_fam"/>
</dbReference>
<sequence length="263" mass="28261">MTDQKKFTGKLSGTRILIVGGSTGLGYGVAEGVIEEGAKEVIISSSQESRIHGAIASLEKSYPSAKGKIKGYVCDLGTEDTLEQNVKDLLSKVGVVDHLVYTAGDKLKTTPLDQTDFAQLKKAGMVRFFAPWLIVRYAFSGKNIAPGPASSVILTTGSISQRPRPNWSIPAGYAGGLHAMTRNFALELAPIRVNLISPGMVETTLWDHIPPETQQKMFSETGKRVWTGKVGQTVDVTEGYLMLMKDHNITGSVVSSNGGSIYV</sequence>
<keyword evidence="5" id="KW-1185">Reference proteome</keyword>
<reference evidence="4" key="1">
    <citation type="journal article" date="2020" name="Stud. Mycol.">
        <title>101 Dothideomycetes genomes: a test case for predicting lifestyles and emergence of pathogens.</title>
        <authorList>
            <person name="Haridas S."/>
            <person name="Albert R."/>
            <person name="Binder M."/>
            <person name="Bloem J."/>
            <person name="Labutti K."/>
            <person name="Salamov A."/>
            <person name="Andreopoulos B."/>
            <person name="Baker S."/>
            <person name="Barry K."/>
            <person name="Bills G."/>
            <person name="Bluhm B."/>
            <person name="Cannon C."/>
            <person name="Castanera R."/>
            <person name="Culley D."/>
            <person name="Daum C."/>
            <person name="Ezra D."/>
            <person name="Gonzalez J."/>
            <person name="Henrissat B."/>
            <person name="Kuo A."/>
            <person name="Liang C."/>
            <person name="Lipzen A."/>
            <person name="Lutzoni F."/>
            <person name="Magnuson J."/>
            <person name="Mondo S."/>
            <person name="Nolan M."/>
            <person name="Ohm R."/>
            <person name="Pangilinan J."/>
            <person name="Park H.-J."/>
            <person name="Ramirez L."/>
            <person name="Alfaro M."/>
            <person name="Sun H."/>
            <person name="Tritt A."/>
            <person name="Yoshinaga Y."/>
            <person name="Zwiers L.-H."/>
            <person name="Turgeon B."/>
            <person name="Goodwin S."/>
            <person name="Spatafora J."/>
            <person name="Crous P."/>
            <person name="Grigoriev I."/>
        </authorList>
    </citation>
    <scope>NUCLEOTIDE SEQUENCE</scope>
    <source>
        <strain evidence="4">CBS 133067</strain>
    </source>
</reference>
<dbReference type="Gene3D" id="3.40.50.720">
    <property type="entry name" value="NAD(P)-binding Rossmann-like Domain"/>
    <property type="match status" value="1"/>
</dbReference>
<dbReference type="InterPro" id="IPR036291">
    <property type="entry name" value="NAD(P)-bd_dom_sf"/>
</dbReference>
<dbReference type="PRINTS" id="PR00081">
    <property type="entry name" value="GDHRDH"/>
</dbReference>
<evidence type="ECO:0000256" key="3">
    <source>
        <dbReference type="ARBA" id="ARBA00023002"/>
    </source>
</evidence>
<dbReference type="EMBL" id="ML978123">
    <property type="protein sequence ID" value="KAF2101182.1"/>
    <property type="molecule type" value="Genomic_DNA"/>
</dbReference>
<gene>
    <name evidence="4" type="ORF">NA57DRAFT_35611</name>
</gene>
<dbReference type="InterPro" id="IPR051122">
    <property type="entry name" value="SDR_DHRS6-like"/>
</dbReference>
<accession>A0A9P4IK78</accession>
<dbReference type="PANTHER" id="PTHR43477:SF1">
    <property type="entry name" value="DIHYDROANTICAPSIN 7-DEHYDROGENASE"/>
    <property type="match status" value="1"/>
</dbReference>
<dbReference type="GO" id="GO:0016491">
    <property type="term" value="F:oxidoreductase activity"/>
    <property type="evidence" value="ECO:0007669"/>
    <property type="project" value="UniProtKB-KW"/>
</dbReference>
<comment type="caution">
    <text evidence="4">The sequence shown here is derived from an EMBL/GenBank/DDBJ whole genome shotgun (WGS) entry which is preliminary data.</text>
</comment>
<dbReference type="CDD" id="cd05233">
    <property type="entry name" value="SDR_c"/>
    <property type="match status" value="1"/>
</dbReference>
<dbReference type="AlphaFoldDB" id="A0A9P4IK78"/>
<dbReference type="PANTHER" id="PTHR43477">
    <property type="entry name" value="DIHYDROANTICAPSIN 7-DEHYDROGENASE"/>
    <property type="match status" value="1"/>
</dbReference>
<dbReference type="Pfam" id="PF23441">
    <property type="entry name" value="SDR"/>
    <property type="match status" value="1"/>
</dbReference>
<dbReference type="InterPro" id="IPR057571">
    <property type="entry name" value="SDR_PhqE-like"/>
</dbReference>
<evidence type="ECO:0000256" key="2">
    <source>
        <dbReference type="ARBA" id="ARBA00022857"/>
    </source>
</evidence>
<organism evidence="4 5">
    <name type="scientific">Rhizodiscina lignyota</name>
    <dbReference type="NCBI Taxonomy" id="1504668"/>
    <lineage>
        <taxon>Eukaryota</taxon>
        <taxon>Fungi</taxon>
        <taxon>Dikarya</taxon>
        <taxon>Ascomycota</taxon>
        <taxon>Pezizomycotina</taxon>
        <taxon>Dothideomycetes</taxon>
        <taxon>Pleosporomycetidae</taxon>
        <taxon>Aulographales</taxon>
        <taxon>Rhizodiscinaceae</taxon>
        <taxon>Rhizodiscina</taxon>
    </lineage>
</organism>
<proteinExistence type="inferred from homology"/>
<evidence type="ECO:0000313" key="5">
    <source>
        <dbReference type="Proteomes" id="UP000799772"/>
    </source>
</evidence>
<keyword evidence="3" id="KW-0560">Oxidoreductase</keyword>
<dbReference type="OrthoDB" id="294295at2759"/>
<evidence type="ECO:0000313" key="4">
    <source>
        <dbReference type="EMBL" id="KAF2101182.1"/>
    </source>
</evidence>
<dbReference type="Proteomes" id="UP000799772">
    <property type="component" value="Unassembled WGS sequence"/>
</dbReference>
<protein>
    <submittedName>
        <fullName evidence="4">NAD(P)-binding protein</fullName>
    </submittedName>
</protein>
<keyword evidence="2" id="KW-0521">NADP</keyword>
<evidence type="ECO:0000256" key="1">
    <source>
        <dbReference type="ARBA" id="ARBA00006484"/>
    </source>
</evidence>
<dbReference type="SUPFAM" id="SSF51735">
    <property type="entry name" value="NAD(P)-binding Rossmann-fold domains"/>
    <property type="match status" value="1"/>
</dbReference>
<comment type="similarity">
    <text evidence="1">Belongs to the short-chain dehydrogenases/reductases (SDR) family.</text>
</comment>
<name>A0A9P4IK78_9PEZI</name>